<dbReference type="GO" id="GO:0033819">
    <property type="term" value="F:lipoyl(octanoyl) transferase activity"/>
    <property type="evidence" value="ECO:0007669"/>
    <property type="project" value="UniProtKB-EC"/>
</dbReference>
<dbReference type="HAMAP" id="MF_00013">
    <property type="entry name" value="LipB"/>
    <property type="match status" value="1"/>
</dbReference>
<evidence type="ECO:0000256" key="4">
    <source>
        <dbReference type="ARBA" id="ARBA00024732"/>
    </source>
</evidence>
<feature type="site" description="Lowers pKa of active site Cys" evidence="5 9">
    <location>
        <position position="165"/>
    </location>
</feature>
<accession>A0A1R4GXJ3</accession>
<comment type="subcellular location">
    <subcellularLocation>
        <location evidence="5">Cytoplasm</location>
    </subcellularLocation>
</comment>
<feature type="binding site" evidence="5 8">
    <location>
        <begin position="87"/>
        <end position="94"/>
    </location>
    <ligand>
        <name>substrate</name>
    </ligand>
</feature>
<reference evidence="11 12" key="1">
    <citation type="submission" date="2017-02" db="EMBL/GenBank/DDBJ databases">
        <authorList>
            <person name="Peterson S.W."/>
        </authorList>
    </citation>
    <scope>NUCLEOTIDE SEQUENCE [LARGE SCALE GENOMIC DNA]</scope>
    <source>
        <strain evidence="11">Psychrobacter_piechaudii</strain>
    </source>
</reference>
<dbReference type="UniPathway" id="UPA00538">
    <property type="reaction ID" value="UER00592"/>
</dbReference>
<dbReference type="PROSITE" id="PS01313">
    <property type="entry name" value="LIPB"/>
    <property type="match status" value="1"/>
</dbReference>
<keyword evidence="12" id="KW-1185">Reference proteome</keyword>
<dbReference type="SUPFAM" id="SSF55681">
    <property type="entry name" value="Class II aaRS and biotin synthetases"/>
    <property type="match status" value="1"/>
</dbReference>
<dbReference type="EC" id="2.3.1.181" evidence="5 6"/>
<evidence type="ECO:0000256" key="7">
    <source>
        <dbReference type="PIRSR" id="PIRSR016262-1"/>
    </source>
</evidence>
<comment type="miscellaneous">
    <text evidence="5">In the reaction, the free carboxyl group of octanoic acid is attached via an amide linkage to the epsilon-amino group of a specific lysine residue of lipoyl domains of lipoate-dependent enzymes.</text>
</comment>
<evidence type="ECO:0000256" key="6">
    <source>
        <dbReference type="PIRNR" id="PIRNR016262"/>
    </source>
</evidence>
<dbReference type="InterPro" id="IPR020605">
    <property type="entry name" value="Octanoyltransferase_CS"/>
</dbReference>
<dbReference type="AlphaFoldDB" id="A0A1R4GXJ3"/>
<comment type="function">
    <text evidence="4 5 6">Catalyzes the transfer of endogenously produced octanoic acid from octanoyl-acyl-carrier-protein onto the lipoyl domains of lipoate-dependent enzymes. Lipoyl-ACP can also act as a substrate although octanoyl-ACP is likely to be the physiological substrate.</text>
</comment>
<dbReference type="CDD" id="cd16444">
    <property type="entry name" value="LipB"/>
    <property type="match status" value="1"/>
</dbReference>
<dbReference type="PANTHER" id="PTHR10993">
    <property type="entry name" value="OCTANOYLTRANSFERASE"/>
    <property type="match status" value="1"/>
</dbReference>
<dbReference type="GO" id="GO:0009249">
    <property type="term" value="P:protein lipoylation"/>
    <property type="evidence" value="ECO:0007669"/>
    <property type="project" value="InterPro"/>
</dbReference>
<feature type="active site" description="Acyl-thioester intermediate" evidence="5 7">
    <location>
        <position position="199"/>
    </location>
</feature>
<dbReference type="Gene3D" id="3.30.930.10">
    <property type="entry name" value="Bira Bifunctional Protein, Domain 2"/>
    <property type="match status" value="1"/>
</dbReference>
<sequence>MAVLKMNNNTSPNNIPILRTLLNADYESTHDAMLNTTLSRIEQKKQGIITPDELWVVEHNDVYTLGQAGKEEHILQQVDTPIIHTDRGGQVTWHGKGQLVLYWLIDLNAANWSVRDMVSHAEQSIEDVLNSALTHDSHEKSFYAKSRRDAPGVYIYNNDDLMLGKIASLGFKIKHGFSYHGIALNLTCDLAVFNAINPCGYAGMQMLKLEDFVDLAATSETAISDLAVTKQLLSNIQQRLAGDIKLNPINK</sequence>
<comment type="catalytic activity">
    <reaction evidence="5 6">
        <text>octanoyl-[ACP] + L-lysyl-[protein] = N(6)-octanoyl-L-lysyl-[protein] + holo-[ACP] + H(+)</text>
        <dbReference type="Rhea" id="RHEA:17665"/>
        <dbReference type="Rhea" id="RHEA-COMP:9636"/>
        <dbReference type="Rhea" id="RHEA-COMP:9685"/>
        <dbReference type="Rhea" id="RHEA-COMP:9752"/>
        <dbReference type="Rhea" id="RHEA-COMP:9928"/>
        <dbReference type="ChEBI" id="CHEBI:15378"/>
        <dbReference type="ChEBI" id="CHEBI:29969"/>
        <dbReference type="ChEBI" id="CHEBI:64479"/>
        <dbReference type="ChEBI" id="CHEBI:78463"/>
        <dbReference type="ChEBI" id="CHEBI:78809"/>
        <dbReference type="EC" id="2.3.1.181"/>
    </reaction>
</comment>
<feature type="domain" description="BPL/LPL catalytic" evidence="10">
    <location>
        <begin position="48"/>
        <end position="244"/>
    </location>
</feature>
<comment type="similarity">
    <text evidence="5 6">Belongs to the LipB family.</text>
</comment>
<keyword evidence="2 5" id="KW-0808">Transferase</keyword>
<dbReference type="PROSITE" id="PS51733">
    <property type="entry name" value="BPL_LPL_CATALYTIC"/>
    <property type="match status" value="1"/>
</dbReference>
<dbReference type="Pfam" id="PF21948">
    <property type="entry name" value="LplA-B_cat"/>
    <property type="match status" value="1"/>
</dbReference>
<dbReference type="PIRSF" id="PIRSF016262">
    <property type="entry name" value="LPLase"/>
    <property type="match status" value="1"/>
</dbReference>
<dbReference type="InterPro" id="IPR000544">
    <property type="entry name" value="Octanoyltransferase"/>
</dbReference>
<evidence type="ECO:0000256" key="1">
    <source>
        <dbReference type="ARBA" id="ARBA00004821"/>
    </source>
</evidence>
<organism evidence="11 12">
    <name type="scientific">Psychrobacter piechaudii</name>
    <dbReference type="NCBI Taxonomy" id="1945521"/>
    <lineage>
        <taxon>Bacteria</taxon>
        <taxon>Pseudomonadati</taxon>
        <taxon>Pseudomonadota</taxon>
        <taxon>Gammaproteobacteria</taxon>
        <taxon>Moraxellales</taxon>
        <taxon>Moraxellaceae</taxon>
        <taxon>Psychrobacter</taxon>
    </lineage>
</organism>
<dbReference type="GO" id="GO:0005737">
    <property type="term" value="C:cytoplasm"/>
    <property type="evidence" value="ECO:0007669"/>
    <property type="project" value="UniProtKB-SubCell"/>
</dbReference>
<dbReference type="EMBL" id="FUGE01000216">
    <property type="protein sequence ID" value="SJM72917.1"/>
    <property type="molecule type" value="Genomic_DNA"/>
</dbReference>
<proteinExistence type="inferred from homology"/>
<evidence type="ECO:0000256" key="2">
    <source>
        <dbReference type="ARBA" id="ARBA00022679"/>
    </source>
</evidence>
<feature type="binding site" evidence="5 8">
    <location>
        <begin position="168"/>
        <end position="170"/>
    </location>
    <ligand>
        <name>substrate</name>
    </ligand>
</feature>
<dbReference type="STRING" id="1945521.A1232T_02116"/>
<dbReference type="InterPro" id="IPR045864">
    <property type="entry name" value="aa-tRNA-synth_II/BPL/LPL"/>
</dbReference>
<evidence type="ECO:0000256" key="5">
    <source>
        <dbReference type="HAMAP-Rule" id="MF_00013"/>
    </source>
</evidence>
<dbReference type="PANTHER" id="PTHR10993:SF7">
    <property type="entry name" value="LIPOYLTRANSFERASE 2, MITOCHONDRIAL-RELATED"/>
    <property type="match status" value="1"/>
</dbReference>
<dbReference type="NCBIfam" id="TIGR00214">
    <property type="entry name" value="lipB"/>
    <property type="match status" value="1"/>
</dbReference>
<evidence type="ECO:0000256" key="9">
    <source>
        <dbReference type="PIRSR" id="PIRSR016262-3"/>
    </source>
</evidence>
<keyword evidence="3 5" id="KW-0012">Acyltransferase</keyword>
<dbReference type="OrthoDB" id="9787061at2"/>
<comment type="pathway">
    <text evidence="1 5 6">Protein modification; protein lipoylation via endogenous pathway; protein N(6)-(lipoyl)lysine from octanoyl-[acyl-carrier-protein]: step 1/2.</text>
</comment>
<evidence type="ECO:0000256" key="8">
    <source>
        <dbReference type="PIRSR" id="PIRSR016262-2"/>
    </source>
</evidence>
<keyword evidence="5" id="KW-0963">Cytoplasm</keyword>
<feature type="binding site" evidence="5 8">
    <location>
        <begin position="181"/>
        <end position="183"/>
    </location>
    <ligand>
        <name>substrate</name>
    </ligand>
</feature>
<name>A0A1R4GXJ3_9GAMM</name>
<dbReference type="InterPro" id="IPR004143">
    <property type="entry name" value="BPL_LPL_catalytic"/>
</dbReference>
<evidence type="ECO:0000313" key="12">
    <source>
        <dbReference type="Proteomes" id="UP000188357"/>
    </source>
</evidence>
<evidence type="ECO:0000259" key="10">
    <source>
        <dbReference type="PROSITE" id="PS51733"/>
    </source>
</evidence>
<evidence type="ECO:0000256" key="3">
    <source>
        <dbReference type="ARBA" id="ARBA00023315"/>
    </source>
</evidence>
<evidence type="ECO:0000313" key="11">
    <source>
        <dbReference type="EMBL" id="SJM72917.1"/>
    </source>
</evidence>
<gene>
    <name evidence="5 11" type="primary">lipB</name>
    <name evidence="11" type="ORF">A1232T_02116</name>
</gene>
<protein>
    <recommendedName>
        <fullName evidence="5 6">Octanoyltransferase</fullName>
        <ecNumber evidence="5 6">2.3.1.181</ecNumber>
    </recommendedName>
    <alternativeName>
        <fullName evidence="5">Lipoate-protein ligase B</fullName>
    </alternativeName>
    <alternativeName>
        <fullName evidence="5">Lipoyl/octanoyl transferase</fullName>
    </alternativeName>
    <alternativeName>
        <fullName evidence="5">Octanoyl-[acyl-carrier-protein]-protein N-octanoyltransferase</fullName>
    </alternativeName>
</protein>
<dbReference type="Proteomes" id="UP000188357">
    <property type="component" value="Unassembled WGS sequence"/>
</dbReference>